<feature type="compositionally biased region" description="Polar residues" evidence="1">
    <location>
        <begin position="324"/>
        <end position="337"/>
    </location>
</feature>
<dbReference type="PROSITE" id="PS50003">
    <property type="entry name" value="PH_DOMAIN"/>
    <property type="match status" value="1"/>
</dbReference>
<feature type="region of interest" description="Disordered" evidence="1">
    <location>
        <begin position="122"/>
        <end position="158"/>
    </location>
</feature>
<dbReference type="SMART" id="SM00454">
    <property type="entry name" value="SAM"/>
    <property type="match status" value="1"/>
</dbReference>
<evidence type="ECO:0008006" key="6">
    <source>
        <dbReference type="Google" id="ProtNLM"/>
    </source>
</evidence>
<dbReference type="CDD" id="cd00174">
    <property type="entry name" value="SH3"/>
    <property type="match status" value="1"/>
</dbReference>
<dbReference type="InterPro" id="IPR013761">
    <property type="entry name" value="SAM/pointed_sf"/>
</dbReference>
<dbReference type="CDD" id="cd09535">
    <property type="entry name" value="SAM_BOI-like_fungal"/>
    <property type="match status" value="1"/>
</dbReference>
<feature type="compositionally biased region" description="Gly residues" evidence="1">
    <location>
        <begin position="442"/>
        <end position="456"/>
    </location>
</feature>
<feature type="region of interest" description="Disordered" evidence="1">
    <location>
        <begin position="645"/>
        <end position="695"/>
    </location>
</feature>
<organism evidence="4 5">
    <name type="scientific">Stereum hirsutum (strain FP-91666)</name>
    <name type="common">White-rot fungus</name>
    <dbReference type="NCBI Taxonomy" id="721885"/>
    <lineage>
        <taxon>Eukaryota</taxon>
        <taxon>Fungi</taxon>
        <taxon>Dikarya</taxon>
        <taxon>Basidiomycota</taxon>
        <taxon>Agaricomycotina</taxon>
        <taxon>Agaricomycetes</taxon>
        <taxon>Russulales</taxon>
        <taxon>Stereaceae</taxon>
        <taxon>Stereum</taxon>
    </lineage>
</organism>
<evidence type="ECO:0000259" key="3">
    <source>
        <dbReference type="PROSITE" id="PS50105"/>
    </source>
</evidence>
<protein>
    <recommendedName>
        <fullName evidence="6">PH-domain-containing protein</fullName>
    </recommendedName>
</protein>
<feature type="region of interest" description="Disordered" evidence="1">
    <location>
        <begin position="218"/>
        <end position="265"/>
    </location>
</feature>
<dbReference type="SUPFAM" id="SSF50044">
    <property type="entry name" value="SH3-domain"/>
    <property type="match status" value="1"/>
</dbReference>
<evidence type="ECO:0000259" key="2">
    <source>
        <dbReference type="PROSITE" id="PS50003"/>
    </source>
</evidence>
<dbReference type="PROSITE" id="PS50105">
    <property type="entry name" value="SAM_DOMAIN"/>
    <property type="match status" value="1"/>
</dbReference>
<dbReference type="EMBL" id="JH687401">
    <property type="protein sequence ID" value="EIM79753.1"/>
    <property type="molecule type" value="Genomic_DNA"/>
</dbReference>
<dbReference type="SUPFAM" id="SSF50729">
    <property type="entry name" value="PH domain-like"/>
    <property type="match status" value="1"/>
</dbReference>
<feature type="compositionally biased region" description="Basic and acidic residues" evidence="1">
    <location>
        <begin position="869"/>
        <end position="892"/>
    </location>
</feature>
<feature type="region of interest" description="Disordered" evidence="1">
    <location>
        <begin position="708"/>
        <end position="920"/>
    </location>
</feature>
<dbReference type="OrthoDB" id="73680at2759"/>
<evidence type="ECO:0000313" key="4">
    <source>
        <dbReference type="EMBL" id="EIM79753.1"/>
    </source>
</evidence>
<feature type="compositionally biased region" description="Low complexity" evidence="1">
    <location>
        <begin position="342"/>
        <end position="358"/>
    </location>
</feature>
<feature type="compositionally biased region" description="Polar residues" evidence="1">
    <location>
        <begin position="898"/>
        <end position="908"/>
    </location>
</feature>
<dbReference type="SUPFAM" id="SSF47769">
    <property type="entry name" value="SAM/Pointed domain"/>
    <property type="match status" value="1"/>
</dbReference>
<dbReference type="eggNOG" id="ENOG502RAFH">
    <property type="taxonomic scope" value="Eukaryota"/>
</dbReference>
<feature type="region of interest" description="Disordered" evidence="1">
    <location>
        <begin position="528"/>
        <end position="599"/>
    </location>
</feature>
<feature type="domain" description="PH" evidence="2">
    <location>
        <begin position="958"/>
        <end position="1046"/>
    </location>
</feature>
<dbReference type="Pfam" id="PF00169">
    <property type="entry name" value="PH"/>
    <property type="match status" value="1"/>
</dbReference>
<evidence type="ECO:0000313" key="5">
    <source>
        <dbReference type="Proteomes" id="UP000053927"/>
    </source>
</evidence>
<feature type="compositionally biased region" description="Low complexity" evidence="1">
    <location>
        <begin position="838"/>
        <end position="850"/>
    </location>
</feature>
<dbReference type="Proteomes" id="UP000053927">
    <property type="component" value="Unassembled WGS sequence"/>
</dbReference>
<dbReference type="Gene3D" id="2.30.29.30">
    <property type="entry name" value="Pleckstrin-homology domain (PH domain)/Phosphotyrosine-binding domain (PTB)"/>
    <property type="match status" value="1"/>
</dbReference>
<feature type="compositionally biased region" description="Polar residues" evidence="1">
    <location>
        <begin position="1128"/>
        <end position="1142"/>
    </location>
</feature>
<feature type="compositionally biased region" description="Pro residues" evidence="1">
    <location>
        <begin position="1158"/>
        <end position="1171"/>
    </location>
</feature>
<feature type="compositionally biased region" description="Basic and acidic residues" evidence="1">
    <location>
        <begin position="146"/>
        <end position="156"/>
    </location>
</feature>
<feature type="region of interest" description="Disordered" evidence="1">
    <location>
        <begin position="323"/>
        <end position="370"/>
    </location>
</feature>
<gene>
    <name evidence="4" type="ORF">STEHIDRAFT_135595</name>
</gene>
<dbReference type="InterPro" id="IPR001849">
    <property type="entry name" value="PH_domain"/>
</dbReference>
<feature type="region of interest" description="Disordered" evidence="1">
    <location>
        <begin position="58"/>
        <end position="100"/>
    </location>
</feature>
<accession>R7RY70</accession>
<feature type="domain" description="SAM" evidence="3">
    <location>
        <begin position="462"/>
        <end position="527"/>
    </location>
</feature>
<dbReference type="KEGG" id="shs:STEHIDRAFT_135595"/>
<dbReference type="Pfam" id="PF07647">
    <property type="entry name" value="SAM_2"/>
    <property type="match status" value="1"/>
</dbReference>
<dbReference type="InterPro" id="IPR011993">
    <property type="entry name" value="PH-like_dom_sf"/>
</dbReference>
<dbReference type="GeneID" id="18798450"/>
<proteinExistence type="predicted"/>
<feature type="compositionally biased region" description="Low complexity" evidence="1">
    <location>
        <begin position="547"/>
        <end position="576"/>
    </location>
</feature>
<dbReference type="Gene3D" id="2.30.30.40">
    <property type="entry name" value="SH3 Domains"/>
    <property type="match status" value="1"/>
</dbReference>
<feature type="compositionally biased region" description="Low complexity" evidence="1">
    <location>
        <begin position="432"/>
        <end position="441"/>
    </location>
</feature>
<feature type="region of interest" description="Disordered" evidence="1">
    <location>
        <begin position="1070"/>
        <end position="1100"/>
    </location>
</feature>
<feature type="compositionally biased region" description="Low complexity" evidence="1">
    <location>
        <begin position="587"/>
        <end position="597"/>
    </location>
</feature>
<sequence length="1311" mass="138705">MPEYVYALYDFLPEHDNEVEFHAGERIEFVEKDDLHAAPTATSTASAFHLAPITASTSGARTLSPEPAHPPTSSGGLHSLAEESENESVAPPKVSVSSDGTDEGAVMRETMTDVQQAIEQLGQRRNNGAGGHTDDEGRSFTFSSVRESESTDRESDIDMEYGWNNQKNVRKRLAKKVSRANEEERREREREAQLEVVRARERGSIMASHMAPPIEVELSDESEDEGDDDHHHHHHGHDQEDKTEHGRVASQRSSSQMIPEEDEDNHLLAVPTATRGSFGTPRGPEPIVPSEDYIVPSPGSHKTGYEEVPTVTQASFPVAAPASERTSSPYRSGTLPSPISPGFTTGTTGTTAGTGTVTDDTRPTSTQPSAAFSKTFSVGDIEPIATPIPVSISAANATGEPPASTLAAAANLLPSPAASSAMGCTTSPVHKSGLALSPSSPGSGGPRTGGSSGIGSGHPSDWTVDEVVEWLRAKGFDEGVCEKFIEQEITGDVLLELHVNLLKSEIGIPAFGKRMRIANAIMELRRPPSALSSHHDANSQINGAPGTGSSQFNGSGNNGFRGHSQSQSLAMSHSSAPQSLNSPFMLASPNSAGSGPASVGGGVVVTSTGSPMAVVGMIPADSFSAPNTGLMGMGAGESPMGMGLVRRDSDPGVRGPGQGQDDDQVGLGLGIPSALLTGKNRKGRPSQLTLSPSDSALGENVKAVAGGAYTADETEDDRAVASENDGDRKLKTRKSMFGRSGSKSSKDGDSAKDPVTPNSIATPQEDGSPVQRRTNGRRQGSLDANKGNDRLSIFGGAFSGSLSKSRKPPPRYSAMVDNADLQHEKSNPFALLGRSGKKSSSGRPSTSDGQSTHKKCFDPAATPSKKSHKEKDEKASRDSKDSKERLSKEQAVLRRRTSSQVSSPTRGGTPNAAASGAGVGTGVGTGAGTGAGAGATSGGEGQKATLKAGQSILQQIGQADHNGWMRKKGDRYNTWKSRYFVLKGPHLYWLRSNSASETKIKGYLNIAGYKIITDEKVDPGKYGFKLVQENQLVIREWMKALMKATIDRDYTKPVVSSVNIPTIPLTVAQAMNPAPRPPSPTARAATQKALRRENTNQLSTRDAQILMMGVSGDATDNGSKMRLDSFFDQSNDTAGTPMQRSTPAPLGARAMTPKGPAKSPPPMSVPAPAPARPSREMRRLTSDGSNMKMDNTTPGPLYGGLAILRLSESIKGRPASPPVPDSAFPSGPNDDKLDGLFRLFDFLLDNDVKMGSVSINDVRMGKRDKILQLLKALKAWEDKRRQIAESIGSGASAEIFCGHGLLWVDWASFLV</sequence>
<evidence type="ECO:0000256" key="1">
    <source>
        <dbReference type="SAM" id="MobiDB-lite"/>
    </source>
</evidence>
<keyword evidence="5" id="KW-1185">Reference proteome</keyword>
<dbReference type="InterPro" id="IPR001660">
    <property type="entry name" value="SAM"/>
</dbReference>
<dbReference type="OMA" id="HEYHAER"/>
<feature type="compositionally biased region" description="Basic and acidic residues" evidence="1">
    <location>
        <begin position="717"/>
        <end position="729"/>
    </location>
</feature>
<feature type="compositionally biased region" description="Acidic residues" evidence="1">
    <location>
        <begin position="218"/>
        <end position="227"/>
    </location>
</feature>
<reference evidence="5" key="1">
    <citation type="journal article" date="2012" name="Science">
        <title>The Paleozoic origin of enzymatic lignin decomposition reconstructed from 31 fungal genomes.</title>
        <authorList>
            <person name="Floudas D."/>
            <person name="Binder M."/>
            <person name="Riley R."/>
            <person name="Barry K."/>
            <person name="Blanchette R.A."/>
            <person name="Henrissat B."/>
            <person name="Martinez A.T."/>
            <person name="Otillar R."/>
            <person name="Spatafora J.W."/>
            <person name="Yadav J.S."/>
            <person name="Aerts A."/>
            <person name="Benoit I."/>
            <person name="Boyd A."/>
            <person name="Carlson A."/>
            <person name="Copeland A."/>
            <person name="Coutinho P.M."/>
            <person name="de Vries R.P."/>
            <person name="Ferreira P."/>
            <person name="Findley K."/>
            <person name="Foster B."/>
            <person name="Gaskell J."/>
            <person name="Glotzer D."/>
            <person name="Gorecki P."/>
            <person name="Heitman J."/>
            <person name="Hesse C."/>
            <person name="Hori C."/>
            <person name="Igarashi K."/>
            <person name="Jurgens J.A."/>
            <person name="Kallen N."/>
            <person name="Kersten P."/>
            <person name="Kohler A."/>
            <person name="Kuees U."/>
            <person name="Kumar T.K.A."/>
            <person name="Kuo A."/>
            <person name="LaButti K."/>
            <person name="Larrondo L.F."/>
            <person name="Lindquist E."/>
            <person name="Ling A."/>
            <person name="Lombard V."/>
            <person name="Lucas S."/>
            <person name="Lundell T."/>
            <person name="Martin R."/>
            <person name="McLaughlin D.J."/>
            <person name="Morgenstern I."/>
            <person name="Morin E."/>
            <person name="Murat C."/>
            <person name="Nagy L.G."/>
            <person name="Nolan M."/>
            <person name="Ohm R.A."/>
            <person name="Patyshakuliyeva A."/>
            <person name="Rokas A."/>
            <person name="Ruiz-Duenas F.J."/>
            <person name="Sabat G."/>
            <person name="Salamov A."/>
            <person name="Samejima M."/>
            <person name="Schmutz J."/>
            <person name="Slot J.C."/>
            <person name="St John F."/>
            <person name="Stenlid J."/>
            <person name="Sun H."/>
            <person name="Sun S."/>
            <person name="Syed K."/>
            <person name="Tsang A."/>
            <person name="Wiebenga A."/>
            <person name="Young D."/>
            <person name="Pisabarro A."/>
            <person name="Eastwood D.C."/>
            <person name="Martin F."/>
            <person name="Cullen D."/>
            <person name="Grigoriev I.V."/>
            <person name="Hibbett D.S."/>
        </authorList>
    </citation>
    <scope>NUCLEOTIDE SEQUENCE [LARGE SCALE GENOMIC DNA]</scope>
    <source>
        <strain evidence="5">FP-91666</strain>
    </source>
</reference>
<feature type="region of interest" description="Disordered" evidence="1">
    <location>
        <begin position="417"/>
        <end position="460"/>
    </location>
</feature>
<dbReference type="Gene3D" id="1.10.150.50">
    <property type="entry name" value="Transcription Factor, Ets-1"/>
    <property type="match status" value="1"/>
</dbReference>
<dbReference type="InterPro" id="IPR036028">
    <property type="entry name" value="SH3-like_dom_sf"/>
</dbReference>
<dbReference type="SMART" id="SM00233">
    <property type="entry name" value="PH"/>
    <property type="match status" value="1"/>
</dbReference>
<feature type="region of interest" description="Disordered" evidence="1">
    <location>
        <begin position="174"/>
        <end position="193"/>
    </location>
</feature>
<feature type="compositionally biased region" description="Basic and acidic residues" evidence="1">
    <location>
        <begin position="237"/>
        <end position="247"/>
    </location>
</feature>
<name>R7RY70_STEHR</name>
<feature type="compositionally biased region" description="Basic and acidic residues" evidence="1">
    <location>
        <begin position="179"/>
        <end position="193"/>
    </location>
</feature>
<dbReference type="RefSeq" id="XP_007311075.1">
    <property type="nucleotide sequence ID" value="XM_007311013.1"/>
</dbReference>
<feature type="region of interest" description="Disordered" evidence="1">
    <location>
        <begin position="1128"/>
        <end position="1175"/>
    </location>
</feature>